<dbReference type="RefSeq" id="WP_279359419.1">
    <property type="nucleotide sequence ID" value="NZ_CP141727.1"/>
</dbReference>
<name>A0A9X4SBL6_9LACT</name>
<reference evidence="1" key="1">
    <citation type="submission" date="2022-06" db="EMBL/GenBank/DDBJ databases">
        <title>Lactococcus from bovine mastitis in China.</title>
        <authorList>
            <person name="Lin Y."/>
            <person name="Han B."/>
        </authorList>
    </citation>
    <scope>NUCLEOTIDE SEQUENCE</scope>
    <source>
        <strain evidence="1">Ningxia-I-26</strain>
    </source>
</reference>
<gene>
    <name evidence="1" type="ORF">NF717_03535</name>
</gene>
<accession>A0A9X4SBL6</accession>
<proteinExistence type="predicted"/>
<dbReference type="Gene3D" id="3.40.50.450">
    <property type="match status" value="1"/>
</dbReference>
<dbReference type="AlphaFoldDB" id="A0A9X4SBL6"/>
<dbReference type="Proteomes" id="UP001153199">
    <property type="component" value="Unassembled WGS sequence"/>
</dbReference>
<keyword evidence="2" id="KW-1185">Reference proteome</keyword>
<organism evidence="1 2">
    <name type="scientific">Lactococcus formosensis</name>
    <dbReference type="NCBI Taxonomy" id="1281486"/>
    <lineage>
        <taxon>Bacteria</taxon>
        <taxon>Bacillati</taxon>
        <taxon>Bacillota</taxon>
        <taxon>Bacilli</taxon>
        <taxon>Lactobacillales</taxon>
        <taxon>Streptococcaceae</taxon>
        <taxon>Lactococcus</taxon>
    </lineage>
</organism>
<dbReference type="EMBL" id="JAMWFV010000002">
    <property type="protein sequence ID" value="MDG6144734.1"/>
    <property type="molecule type" value="Genomic_DNA"/>
</dbReference>
<dbReference type="SUPFAM" id="SSF52309">
    <property type="entry name" value="N-(deoxy)ribosyltransferase-like"/>
    <property type="match status" value="1"/>
</dbReference>
<comment type="caution">
    <text evidence="1">The sequence shown here is derived from an EMBL/GenBank/DDBJ whole genome shotgun (WGS) entry which is preliminary data.</text>
</comment>
<evidence type="ECO:0000313" key="2">
    <source>
        <dbReference type="Proteomes" id="UP001153199"/>
    </source>
</evidence>
<sequence length="210" mass="23508">MSKKTCFFVTPIGSNSSQERKISDFVMAVHLKPTLEKFGYDVERADSSSSVERIDLSVIEQLQSSDLVIADVSGNNPNVMFELGYRIALDKPFIIIAQDVNELPFDISGIRTLFYETIAPNILEFNAQLEKTIRDVINKTNDKRILSDNSTSEIHKNTSKKEDPNYLAGQKMGQELIMEAMQTKDFSKLKDFAEVAKLFGADTNGSQANP</sequence>
<protein>
    <submittedName>
        <fullName evidence="1">Nucleoside 2-deoxyribosyltransferase</fullName>
    </submittedName>
</protein>
<evidence type="ECO:0000313" key="1">
    <source>
        <dbReference type="EMBL" id="MDG6144734.1"/>
    </source>
</evidence>